<dbReference type="Pfam" id="PF02609">
    <property type="entry name" value="Exonuc_VII_S"/>
    <property type="match status" value="1"/>
</dbReference>
<comment type="catalytic activity">
    <reaction evidence="6">
        <text>Exonucleolytic cleavage in either 5'- to 3'- or 3'- to 5'-direction to yield nucleoside 5'-phosphates.</text>
        <dbReference type="EC" id="3.1.11.6"/>
    </reaction>
</comment>
<comment type="function">
    <text evidence="6">Bidirectionally degrades single-stranded DNA into large acid-insoluble oligonucleotides, which are then degraded further into small acid-soluble oligonucleotides.</text>
</comment>
<keyword evidence="4 6" id="KW-0378">Hydrolase</keyword>
<keyword evidence="5 6" id="KW-0269">Exonuclease</keyword>
<comment type="subcellular location">
    <subcellularLocation>
        <location evidence="6">Cytoplasm</location>
    </subcellularLocation>
</comment>
<keyword evidence="3 6" id="KW-0540">Nuclease</keyword>
<dbReference type="PANTHER" id="PTHR34137:SF1">
    <property type="entry name" value="EXODEOXYRIBONUCLEASE 7 SMALL SUBUNIT"/>
    <property type="match status" value="1"/>
</dbReference>
<dbReference type="EC" id="3.1.11.6" evidence="6"/>
<dbReference type="PIRSF" id="PIRSF006488">
    <property type="entry name" value="Exonuc_VII_S"/>
    <property type="match status" value="1"/>
</dbReference>
<dbReference type="Proteomes" id="UP000196365">
    <property type="component" value="Unassembled WGS sequence"/>
</dbReference>
<accession>A0A1T4K3Q6</accession>
<organism evidence="7 8">
    <name type="scientific">Garciella nitratireducens DSM 15102</name>
    <dbReference type="NCBI Taxonomy" id="1121911"/>
    <lineage>
        <taxon>Bacteria</taxon>
        <taxon>Bacillati</taxon>
        <taxon>Bacillota</taxon>
        <taxon>Clostridia</taxon>
        <taxon>Eubacteriales</taxon>
        <taxon>Eubacteriaceae</taxon>
        <taxon>Garciella</taxon>
    </lineage>
</organism>
<evidence type="ECO:0000256" key="2">
    <source>
        <dbReference type="ARBA" id="ARBA00022490"/>
    </source>
</evidence>
<keyword evidence="8" id="KW-1185">Reference proteome</keyword>
<evidence type="ECO:0000256" key="6">
    <source>
        <dbReference type="HAMAP-Rule" id="MF_00337"/>
    </source>
</evidence>
<dbReference type="GO" id="GO:0008855">
    <property type="term" value="F:exodeoxyribonuclease VII activity"/>
    <property type="evidence" value="ECO:0007669"/>
    <property type="project" value="UniProtKB-UniRule"/>
</dbReference>
<dbReference type="GO" id="GO:0006308">
    <property type="term" value="P:DNA catabolic process"/>
    <property type="evidence" value="ECO:0007669"/>
    <property type="project" value="UniProtKB-UniRule"/>
</dbReference>
<evidence type="ECO:0000256" key="5">
    <source>
        <dbReference type="ARBA" id="ARBA00022839"/>
    </source>
</evidence>
<dbReference type="InterPro" id="IPR037004">
    <property type="entry name" value="Exonuc_VII_ssu_sf"/>
</dbReference>
<dbReference type="Gene3D" id="1.10.287.1040">
    <property type="entry name" value="Exonuclease VII, small subunit"/>
    <property type="match status" value="1"/>
</dbReference>
<dbReference type="GO" id="GO:0005829">
    <property type="term" value="C:cytosol"/>
    <property type="evidence" value="ECO:0007669"/>
    <property type="project" value="TreeGrafter"/>
</dbReference>
<sequence length="79" mass="9207">MSTKKKKNFEENLTRLEEIVSILEEGKISLEESIDLFEEGMKLTKVCNDELESIEQRIMIVIEENGDKKEEKFDINGVK</sequence>
<evidence type="ECO:0000313" key="8">
    <source>
        <dbReference type="Proteomes" id="UP000196365"/>
    </source>
</evidence>
<dbReference type="PANTHER" id="PTHR34137">
    <property type="entry name" value="EXODEOXYRIBONUCLEASE 7 SMALL SUBUNIT"/>
    <property type="match status" value="1"/>
</dbReference>
<evidence type="ECO:0000313" key="7">
    <source>
        <dbReference type="EMBL" id="SJZ37048.1"/>
    </source>
</evidence>
<dbReference type="RefSeq" id="WP_200810720.1">
    <property type="nucleotide sequence ID" value="NZ_FUWV01000001.1"/>
</dbReference>
<reference evidence="7 8" key="1">
    <citation type="submission" date="2017-02" db="EMBL/GenBank/DDBJ databases">
        <authorList>
            <person name="Peterson S.W."/>
        </authorList>
    </citation>
    <scope>NUCLEOTIDE SEQUENCE [LARGE SCALE GENOMIC DNA]</scope>
    <source>
        <strain evidence="7 8">DSM 15102</strain>
    </source>
</reference>
<evidence type="ECO:0000256" key="3">
    <source>
        <dbReference type="ARBA" id="ARBA00022722"/>
    </source>
</evidence>
<dbReference type="InterPro" id="IPR003761">
    <property type="entry name" value="Exonuc_VII_S"/>
</dbReference>
<dbReference type="SUPFAM" id="SSF116842">
    <property type="entry name" value="XseB-like"/>
    <property type="match status" value="1"/>
</dbReference>
<gene>
    <name evidence="6" type="primary">xseB</name>
    <name evidence="7" type="ORF">SAMN02745973_00323</name>
</gene>
<dbReference type="GO" id="GO:0009318">
    <property type="term" value="C:exodeoxyribonuclease VII complex"/>
    <property type="evidence" value="ECO:0007669"/>
    <property type="project" value="UniProtKB-UniRule"/>
</dbReference>
<comment type="subunit">
    <text evidence="6">Heterooligomer composed of large and small subunits.</text>
</comment>
<evidence type="ECO:0000256" key="4">
    <source>
        <dbReference type="ARBA" id="ARBA00022801"/>
    </source>
</evidence>
<comment type="similarity">
    <text evidence="1 6">Belongs to the XseB family.</text>
</comment>
<dbReference type="EMBL" id="FUWV01000001">
    <property type="protein sequence ID" value="SJZ37048.1"/>
    <property type="molecule type" value="Genomic_DNA"/>
</dbReference>
<dbReference type="AlphaFoldDB" id="A0A1T4K3Q6"/>
<proteinExistence type="inferred from homology"/>
<evidence type="ECO:0000256" key="1">
    <source>
        <dbReference type="ARBA" id="ARBA00009998"/>
    </source>
</evidence>
<dbReference type="NCBIfam" id="TIGR01280">
    <property type="entry name" value="xseB"/>
    <property type="match status" value="1"/>
</dbReference>
<dbReference type="HAMAP" id="MF_00337">
    <property type="entry name" value="Exonuc_7_S"/>
    <property type="match status" value="1"/>
</dbReference>
<keyword evidence="2 6" id="KW-0963">Cytoplasm</keyword>
<name>A0A1T4K3Q6_9FIRM</name>
<protein>
    <recommendedName>
        <fullName evidence="6">Exodeoxyribonuclease 7 small subunit</fullName>
        <ecNumber evidence="6">3.1.11.6</ecNumber>
    </recommendedName>
    <alternativeName>
        <fullName evidence="6">Exodeoxyribonuclease VII small subunit</fullName>
        <shortName evidence="6">Exonuclease VII small subunit</shortName>
    </alternativeName>
</protein>